<evidence type="ECO:0000259" key="9">
    <source>
        <dbReference type="Pfam" id="PF21082"/>
    </source>
</evidence>
<evidence type="ECO:0000313" key="11">
    <source>
        <dbReference type="Proteomes" id="UP000219559"/>
    </source>
</evidence>
<sequence length="276" mass="29871">MDTITQSLQNFYNTLAEGAGDWGLKLLGALAALIIGLWIIRMVMKAVSKVFHNKHIDETLRPFLLTLIGFSLKVLLFISIAGIVGVPTTSFAAILAGGALAIGSAFNGSLGHMASGVMLLIFKPFKVGDLIRTSDAFGFVKEISVFVTIIETFQNETVIIPNSTITSGKITNLSTIGNLRIDMPFAIRYGADIQKAQQVVLEVLNHDPNVLQAGATAPRVAVNNLGENAVELMAMPYVACEHYWDVFWDTRQKIVEALGASGYEAPFPQRVVTMNA</sequence>
<dbReference type="GO" id="GO:0005886">
    <property type="term" value="C:plasma membrane"/>
    <property type="evidence" value="ECO:0007669"/>
    <property type="project" value="UniProtKB-SubCell"/>
</dbReference>
<dbReference type="Proteomes" id="UP000219559">
    <property type="component" value="Unassembled WGS sequence"/>
</dbReference>
<feature type="domain" description="Mechanosensitive ion channel MscS C-terminal" evidence="9">
    <location>
        <begin position="182"/>
        <end position="262"/>
    </location>
</feature>
<keyword evidence="3" id="KW-1003">Cell membrane</keyword>
<evidence type="ECO:0000259" key="8">
    <source>
        <dbReference type="Pfam" id="PF00924"/>
    </source>
</evidence>
<evidence type="ECO:0000256" key="3">
    <source>
        <dbReference type="ARBA" id="ARBA00022475"/>
    </source>
</evidence>
<gene>
    <name evidence="10" type="ORF">B7P33_04885</name>
</gene>
<keyword evidence="11" id="KW-1185">Reference proteome</keyword>
<dbReference type="InterPro" id="IPR049278">
    <property type="entry name" value="MS_channel_C"/>
</dbReference>
<dbReference type="EMBL" id="NBWU01000001">
    <property type="protein sequence ID" value="PCE66632.1"/>
    <property type="molecule type" value="Genomic_DNA"/>
</dbReference>
<keyword evidence="4 7" id="KW-0812">Transmembrane</keyword>
<protein>
    <submittedName>
        <fullName evidence="10">Mechanosensitive ion channel protein</fullName>
    </submittedName>
</protein>
<keyword evidence="6 7" id="KW-0472">Membrane</keyword>
<dbReference type="RefSeq" id="WP_097442153.1">
    <property type="nucleotide sequence ID" value="NZ_NBWU01000001.1"/>
</dbReference>
<dbReference type="InterPro" id="IPR023408">
    <property type="entry name" value="MscS_beta-dom_sf"/>
</dbReference>
<dbReference type="InterPro" id="IPR045275">
    <property type="entry name" value="MscS_archaea/bacteria_type"/>
</dbReference>
<dbReference type="PROSITE" id="PS01246">
    <property type="entry name" value="UPF0003"/>
    <property type="match status" value="1"/>
</dbReference>
<dbReference type="InterPro" id="IPR006686">
    <property type="entry name" value="MscS_channel_CS"/>
</dbReference>
<organism evidence="10 11">
    <name type="scientific">Sediminicola luteus</name>
    <dbReference type="NCBI Taxonomy" id="319238"/>
    <lineage>
        <taxon>Bacteria</taxon>
        <taxon>Pseudomonadati</taxon>
        <taxon>Bacteroidota</taxon>
        <taxon>Flavobacteriia</taxon>
        <taxon>Flavobacteriales</taxon>
        <taxon>Flavobacteriaceae</taxon>
        <taxon>Sediminicola</taxon>
    </lineage>
</organism>
<comment type="caution">
    <text evidence="10">The sequence shown here is derived from an EMBL/GenBank/DDBJ whole genome shotgun (WGS) entry which is preliminary data.</text>
</comment>
<dbReference type="InterPro" id="IPR011066">
    <property type="entry name" value="MscS_channel_C_sf"/>
</dbReference>
<dbReference type="AlphaFoldDB" id="A0A2A4GFX0"/>
<accession>A0A2A4GFX0</accession>
<name>A0A2A4GFX0_9FLAO</name>
<evidence type="ECO:0000256" key="6">
    <source>
        <dbReference type="ARBA" id="ARBA00023136"/>
    </source>
</evidence>
<dbReference type="SUPFAM" id="SSF82689">
    <property type="entry name" value="Mechanosensitive channel protein MscS (YggB), C-terminal domain"/>
    <property type="match status" value="1"/>
</dbReference>
<dbReference type="SUPFAM" id="SSF82861">
    <property type="entry name" value="Mechanosensitive channel protein MscS (YggB), transmembrane region"/>
    <property type="match status" value="1"/>
</dbReference>
<dbReference type="Pfam" id="PF00924">
    <property type="entry name" value="MS_channel_2nd"/>
    <property type="match status" value="1"/>
</dbReference>
<dbReference type="Gene3D" id="3.30.70.100">
    <property type="match status" value="1"/>
</dbReference>
<reference evidence="10 11" key="1">
    <citation type="submission" date="2017-04" db="EMBL/GenBank/DDBJ databases">
        <title>A new member of the family Flavobacteriaceae isolated from ascidians.</title>
        <authorList>
            <person name="Chen L."/>
        </authorList>
    </citation>
    <scope>NUCLEOTIDE SEQUENCE [LARGE SCALE GENOMIC DNA]</scope>
    <source>
        <strain evidence="10 11">HQA918</strain>
    </source>
</reference>
<dbReference type="Pfam" id="PF21082">
    <property type="entry name" value="MS_channel_3rd"/>
    <property type="match status" value="1"/>
</dbReference>
<comment type="subcellular location">
    <subcellularLocation>
        <location evidence="1">Cell membrane</location>
        <topology evidence="1">Multi-pass membrane protein</topology>
    </subcellularLocation>
</comment>
<dbReference type="OrthoDB" id="9809206at2"/>
<evidence type="ECO:0000256" key="5">
    <source>
        <dbReference type="ARBA" id="ARBA00022989"/>
    </source>
</evidence>
<dbReference type="InterPro" id="IPR006685">
    <property type="entry name" value="MscS_channel_2nd"/>
</dbReference>
<comment type="similarity">
    <text evidence="2">Belongs to the MscS (TC 1.A.23) family.</text>
</comment>
<dbReference type="GO" id="GO:0008381">
    <property type="term" value="F:mechanosensitive monoatomic ion channel activity"/>
    <property type="evidence" value="ECO:0007669"/>
    <property type="project" value="InterPro"/>
</dbReference>
<dbReference type="InterPro" id="IPR008910">
    <property type="entry name" value="MSC_TM_helix"/>
</dbReference>
<feature type="transmembrane region" description="Helical" evidence="7">
    <location>
        <begin position="91"/>
        <end position="122"/>
    </location>
</feature>
<evidence type="ECO:0000256" key="2">
    <source>
        <dbReference type="ARBA" id="ARBA00008017"/>
    </source>
</evidence>
<proteinExistence type="inferred from homology"/>
<dbReference type="InterPro" id="IPR011014">
    <property type="entry name" value="MscS_channel_TM-2"/>
</dbReference>
<feature type="domain" description="Mechanosensitive ion channel MscS" evidence="8">
    <location>
        <begin position="111"/>
        <end position="174"/>
    </location>
</feature>
<dbReference type="Gene3D" id="2.30.30.60">
    <property type="match status" value="1"/>
</dbReference>
<dbReference type="Pfam" id="PF05552">
    <property type="entry name" value="MS_channel_1st_1"/>
    <property type="match status" value="1"/>
</dbReference>
<evidence type="ECO:0000256" key="4">
    <source>
        <dbReference type="ARBA" id="ARBA00022692"/>
    </source>
</evidence>
<evidence type="ECO:0000256" key="1">
    <source>
        <dbReference type="ARBA" id="ARBA00004651"/>
    </source>
</evidence>
<feature type="transmembrane region" description="Helical" evidence="7">
    <location>
        <begin position="22"/>
        <end position="43"/>
    </location>
</feature>
<dbReference type="InterPro" id="IPR010920">
    <property type="entry name" value="LSM_dom_sf"/>
</dbReference>
<evidence type="ECO:0000313" key="10">
    <source>
        <dbReference type="EMBL" id="PCE66632.1"/>
    </source>
</evidence>
<evidence type="ECO:0000256" key="7">
    <source>
        <dbReference type="SAM" id="Phobius"/>
    </source>
</evidence>
<dbReference type="Gene3D" id="1.10.287.1260">
    <property type="match status" value="1"/>
</dbReference>
<dbReference type="SUPFAM" id="SSF50182">
    <property type="entry name" value="Sm-like ribonucleoproteins"/>
    <property type="match status" value="1"/>
</dbReference>
<feature type="transmembrane region" description="Helical" evidence="7">
    <location>
        <begin position="63"/>
        <end position="85"/>
    </location>
</feature>
<keyword evidence="5 7" id="KW-1133">Transmembrane helix</keyword>
<dbReference type="PANTHER" id="PTHR30221">
    <property type="entry name" value="SMALL-CONDUCTANCE MECHANOSENSITIVE CHANNEL"/>
    <property type="match status" value="1"/>
</dbReference>
<dbReference type="PANTHER" id="PTHR30221:SF1">
    <property type="entry name" value="SMALL-CONDUCTANCE MECHANOSENSITIVE CHANNEL"/>
    <property type="match status" value="1"/>
</dbReference>